<evidence type="ECO:0000313" key="1">
    <source>
        <dbReference type="EMBL" id="MPN56934.1"/>
    </source>
</evidence>
<organism evidence="1">
    <name type="scientific">bioreactor metagenome</name>
    <dbReference type="NCBI Taxonomy" id="1076179"/>
    <lineage>
        <taxon>unclassified sequences</taxon>
        <taxon>metagenomes</taxon>
        <taxon>ecological metagenomes</taxon>
    </lineage>
</organism>
<protein>
    <submittedName>
        <fullName evidence="1">Uncharacterized protein</fullName>
    </submittedName>
</protein>
<dbReference type="AlphaFoldDB" id="A0A645J8X7"/>
<gene>
    <name evidence="1" type="ORF">SDC9_204627</name>
</gene>
<accession>A0A645J8X7</accession>
<comment type="caution">
    <text evidence="1">The sequence shown here is derived from an EMBL/GenBank/DDBJ whole genome shotgun (WGS) entry which is preliminary data.</text>
</comment>
<reference evidence="1" key="1">
    <citation type="submission" date="2019-08" db="EMBL/GenBank/DDBJ databases">
        <authorList>
            <person name="Kucharzyk K."/>
            <person name="Murdoch R.W."/>
            <person name="Higgins S."/>
            <person name="Loffler F."/>
        </authorList>
    </citation>
    <scope>NUCLEOTIDE SEQUENCE</scope>
</reference>
<name>A0A645J8X7_9ZZZZ</name>
<dbReference type="EMBL" id="VSSQ01127868">
    <property type="protein sequence ID" value="MPN56934.1"/>
    <property type="molecule type" value="Genomic_DNA"/>
</dbReference>
<sequence>MQIVGFYVRKDRGNNKNRVKEIQIDVDKTVMKTCMTLIMWNGMTQIAYAGPIADGVKPIIDVLKDLAEPVAYGFMVKGFLQLMSGNESGGTKTIKWAIGGFIGIQWIPNILKIIKNIKF</sequence>
<proteinExistence type="predicted"/>